<keyword evidence="9" id="KW-0539">Nucleus</keyword>
<keyword evidence="6 10" id="KW-0479">Metal-binding</keyword>
<dbReference type="GO" id="GO:0046872">
    <property type="term" value="F:metal ion binding"/>
    <property type="evidence" value="ECO:0007669"/>
    <property type="project" value="UniProtKB-KW"/>
</dbReference>
<feature type="region of interest" description="Disordered" evidence="11">
    <location>
        <begin position="625"/>
        <end position="686"/>
    </location>
</feature>
<dbReference type="Pfam" id="PF02146">
    <property type="entry name" value="SIR2"/>
    <property type="match status" value="1"/>
</dbReference>
<dbReference type="GO" id="GO:0070403">
    <property type="term" value="F:NAD+ binding"/>
    <property type="evidence" value="ECO:0007669"/>
    <property type="project" value="InterPro"/>
</dbReference>
<keyword evidence="5" id="KW-0808">Transferase</keyword>
<feature type="region of interest" description="Disordered" evidence="11">
    <location>
        <begin position="117"/>
        <end position="137"/>
    </location>
</feature>
<evidence type="ECO:0000256" key="8">
    <source>
        <dbReference type="ARBA" id="ARBA00023027"/>
    </source>
</evidence>
<feature type="compositionally biased region" description="Acidic residues" evidence="11">
    <location>
        <begin position="127"/>
        <end position="137"/>
    </location>
</feature>
<dbReference type="InterPro" id="IPR026591">
    <property type="entry name" value="Sirtuin_cat_small_dom_sf"/>
</dbReference>
<feature type="compositionally biased region" description="Low complexity" evidence="11">
    <location>
        <begin position="531"/>
        <end position="542"/>
    </location>
</feature>
<keyword evidence="8" id="KW-0520">NAD</keyword>
<dbReference type="STRING" id="407821.A0A087TER3"/>
<sequence length="686" mass="75689">MADALQASCAAPVFKRPRLEFSSCENDALISYESVSSEERFSIDSGLQDDSNEVTSSSDCHDDHPGGDPQNNRDFSSPDTKGVHAALDSIESHPVFEQSAHNGFISENPSSMLAHEAFSRSHPQPGDLEENDVEDQESTVSELSGLSDLSNISGQDWKPTGPIAWVQRQMLSGIDPRLILGDLLPKGTFIPHNVNDSLLWRLIVNLVSEPKRSKLSHINTLDDAVNLLRTSKRIIVLTGAGVSVSCGIPDFRSRNGVYARLSKDYPDLPDPQAMFDIHYFRRDPRPFFKFAKEIYPGLFQPSPSHHFIKLLEKQGKLLRNYTQNIDTLEHAAGIQNVITCHGSFATATCTVCGYRVDSSVIKDDIFNQRIPYCPICPAEAGYRGIMKPDIVFFGEGLSDEFHEALANDKDVCDLLIVMGSSLKVRPVAMIPSSIPTNVPQILINREPLKHLTFDIELLGDCDVIIGEICQRLETDWVIDEDIPRSQLKEIPVSLSSKRSAGVANEAVSLDSSAEVNNNFESSSSQAETFDPSSIPPSEESNSCDCRGLSAIKLSDSEDGSNQEQPPVETSSSKKNESEFEDVYDSKHIWPTSSRESISKRLPDDSYLYFPPSRYIFKGAEVYRDGEDDDCCSTPTDYSSDCGSPQRPPLDDSTGDISNEIPSPHFPPVRSVAEQAHTTDESTAKSE</sequence>
<dbReference type="Gene3D" id="3.40.50.1220">
    <property type="entry name" value="TPP-binding domain"/>
    <property type="match status" value="1"/>
</dbReference>
<dbReference type="Proteomes" id="UP000054359">
    <property type="component" value="Unassembled WGS sequence"/>
</dbReference>
<feature type="active site" description="Proton acceptor" evidence="10">
    <location>
        <position position="341"/>
    </location>
</feature>
<dbReference type="OMA" id="RYWMSRV"/>
<dbReference type="FunFam" id="3.30.1600.10:FF:000013">
    <property type="entry name" value="NAD-dependent protein deacetylase sirtuin-1"/>
    <property type="match status" value="1"/>
</dbReference>
<comment type="subcellular location">
    <subcellularLocation>
        <location evidence="2">Nucleus</location>
    </subcellularLocation>
</comment>
<dbReference type="EC" id="2.3.1.286" evidence="4"/>
<protein>
    <recommendedName>
        <fullName evidence="4">protein acetyllysine N-acetyltransferase</fullName>
        <ecNumber evidence="4">2.3.1.286</ecNumber>
    </recommendedName>
</protein>
<accession>A0A087TER3</accession>
<feature type="compositionally biased region" description="Basic and acidic residues" evidence="11">
    <location>
        <begin position="571"/>
        <end position="582"/>
    </location>
</feature>
<comment type="cofactor">
    <cofactor evidence="1">
        <name>Zn(2+)</name>
        <dbReference type="ChEBI" id="CHEBI:29105"/>
    </cofactor>
</comment>
<evidence type="ECO:0000256" key="6">
    <source>
        <dbReference type="ARBA" id="ARBA00022723"/>
    </source>
</evidence>
<organism evidence="13 14">
    <name type="scientific">Stegodyphus mimosarum</name>
    <name type="common">African social velvet spider</name>
    <dbReference type="NCBI Taxonomy" id="407821"/>
    <lineage>
        <taxon>Eukaryota</taxon>
        <taxon>Metazoa</taxon>
        <taxon>Ecdysozoa</taxon>
        <taxon>Arthropoda</taxon>
        <taxon>Chelicerata</taxon>
        <taxon>Arachnida</taxon>
        <taxon>Araneae</taxon>
        <taxon>Araneomorphae</taxon>
        <taxon>Entelegynae</taxon>
        <taxon>Eresoidea</taxon>
        <taxon>Eresidae</taxon>
        <taxon>Stegodyphus</taxon>
    </lineage>
</organism>
<feature type="compositionally biased region" description="Polar residues" evidence="11">
    <location>
        <begin position="69"/>
        <end position="79"/>
    </location>
</feature>
<evidence type="ECO:0000256" key="9">
    <source>
        <dbReference type="ARBA" id="ARBA00023242"/>
    </source>
</evidence>
<dbReference type="InterPro" id="IPR050134">
    <property type="entry name" value="NAD-dep_sirtuin_deacylases"/>
</dbReference>
<evidence type="ECO:0000313" key="14">
    <source>
        <dbReference type="Proteomes" id="UP000054359"/>
    </source>
</evidence>
<comment type="similarity">
    <text evidence="3">Belongs to the sirtuin family. Class I subfamily.</text>
</comment>
<evidence type="ECO:0000256" key="3">
    <source>
        <dbReference type="ARBA" id="ARBA00006924"/>
    </source>
</evidence>
<dbReference type="InterPro" id="IPR003000">
    <property type="entry name" value="Sirtuin"/>
</dbReference>
<dbReference type="InterPro" id="IPR029035">
    <property type="entry name" value="DHS-like_NAD/FAD-binding_dom"/>
</dbReference>
<dbReference type="GO" id="GO:0005654">
    <property type="term" value="C:nucleoplasm"/>
    <property type="evidence" value="ECO:0007669"/>
    <property type="project" value="TreeGrafter"/>
</dbReference>
<feature type="compositionally biased region" description="Basic and acidic residues" evidence="11">
    <location>
        <begin position="676"/>
        <end position="686"/>
    </location>
</feature>
<name>A0A087TER3_STEMI</name>
<evidence type="ECO:0000256" key="7">
    <source>
        <dbReference type="ARBA" id="ARBA00022833"/>
    </source>
</evidence>
<dbReference type="GO" id="GO:0033553">
    <property type="term" value="C:rDNA heterochromatin"/>
    <property type="evidence" value="ECO:0007669"/>
    <property type="project" value="TreeGrafter"/>
</dbReference>
<evidence type="ECO:0000256" key="10">
    <source>
        <dbReference type="PROSITE-ProRule" id="PRU00236"/>
    </source>
</evidence>
<dbReference type="Gene3D" id="3.30.1600.10">
    <property type="entry name" value="SIR2/SIRT2 'Small Domain"/>
    <property type="match status" value="1"/>
</dbReference>
<feature type="binding site" evidence="10">
    <location>
        <position position="352"/>
    </location>
    <ligand>
        <name>Zn(2+)</name>
        <dbReference type="ChEBI" id="CHEBI:29105"/>
    </ligand>
</feature>
<keyword evidence="14" id="KW-1185">Reference proteome</keyword>
<evidence type="ECO:0000313" key="13">
    <source>
        <dbReference type="EMBL" id="KFM63602.1"/>
    </source>
</evidence>
<feature type="non-terminal residue" evidence="13">
    <location>
        <position position="686"/>
    </location>
</feature>
<evidence type="ECO:0000256" key="5">
    <source>
        <dbReference type="ARBA" id="ARBA00022679"/>
    </source>
</evidence>
<dbReference type="EMBL" id="KK114878">
    <property type="protein sequence ID" value="KFM63602.1"/>
    <property type="molecule type" value="Genomic_DNA"/>
</dbReference>
<dbReference type="GO" id="GO:0017136">
    <property type="term" value="F:histone deacetylase activity, NAD-dependent"/>
    <property type="evidence" value="ECO:0007669"/>
    <property type="project" value="TreeGrafter"/>
</dbReference>
<dbReference type="GO" id="GO:0003714">
    <property type="term" value="F:transcription corepressor activity"/>
    <property type="evidence" value="ECO:0007669"/>
    <property type="project" value="TreeGrafter"/>
</dbReference>
<evidence type="ECO:0000256" key="2">
    <source>
        <dbReference type="ARBA" id="ARBA00004123"/>
    </source>
</evidence>
<dbReference type="AlphaFoldDB" id="A0A087TER3"/>
<feature type="compositionally biased region" description="Polar residues" evidence="11">
    <location>
        <begin position="514"/>
        <end position="527"/>
    </location>
</feature>
<feature type="binding site" evidence="10">
    <location>
        <position position="349"/>
    </location>
    <ligand>
        <name>Zn(2+)</name>
        <dbReference type="ChEBI" id="CHEBI:29105"/>
    </ligand>
</feature>
<reference evidence="13 14" key="1">
    <citation type="submission" date="2013-11" db="EMBL/GenBank/DDBJ databases">
        <title>Genome sequencing of Stegodyphus mimosarum.</title>
        <authorList>
            <person name="Bechsgaard J."/>
        </authorList>
    </citation>
    <scope>NUCLEOTIDE SEQUENCE [LARGE SCALE GENOMIC DNA]</scope>
</reference>
<evidence type="ECO:0000256" key="1">
    <source>
        <dbReference type="ARBA" id="ARBA00001947"/>
    </source>
</evidence>
<dbReference type="PANTHER" id="PTHR11085:SF9">
    <property type="entry name" value="NAD-DEPENDENT PROTEIN DEACETYLASE SIRTUIN-1"/>
    <property type="match status" value="1"/>
</dbReference>
<evidence type="ECO:0000259" key="12">
    <source>
        <dbReference type="PROSITE" id="PS50305"/>
    </source>
</evidence>
<feature type="binding site" evidence="10">
    <location>
        <position position="376"/>
    </location>
    <ligand>
        <name>Zn(2+)</name>
        <dbReference type="ChEBI" id="CHEBI:29105"/>
    </ligand>
</feature>
<dbReference type="PANTHER" id="PTHR11085">
    <property type="entry name" value="NAD-DEPENDENT PROTEIN DEACYLASE SIRTUIN-5, MITOCHONDRIAL-RELATED"/>
    <property type="match status" value="1"/>
</dbReference>
<dbReference type="OrthoDB" id="424302at2759"/>
<dbReference type="GO" id="GO:0005637">
    <property type="term" value="C:nuclear inner membrane"/>
    <property type="evidence" value="ECO:0007669"/>
    <property type="project" value="TreeGrafter"/>
</dbReference>
<feature type="binding site" evidence="10">
    <location>
        <position position="373"/>
    </location>
    <ligand>
        <name>Zn(2+)</name>
        <dbReference type="ChEBI" id="CHEBI:29105"/>
    </ligand>
</feature>
<feature type="compositionally biased region" description="Polar residues" evidence="11">
    <location>
        <begin position="632"/>
        <end position="642"/>
    </location>
</feature>
<dbReference type="GO" id="GO:0002039">
    <property type="term" value="F:p53 binding"/>
    <property type="evidence" value="ECO:0007669"/>
    <property type="project" value="TreeGrafter"/>
</dbReference>
<dbReference type="PROSITE" id="PS50305">
    <property type="entry name" value="SIRTUIN"/>
    <property type="match status" value="1"/>
</dbReference>
<feature type="compositionally biased region" description="Polar residues" evidence="11">
    <location>
        <begin position="559"/>
        <end position="570"/>
    </location>
</feature>
<feature type="region of interest" description="Disordered" evidence="11">
    <location>
        <begin position="35"/>
        <end position="83"/>
    </location>
</feature>
<dbReference type="InterPro" id="IPR026590">
    <property type="entry name" value="Ssirtuin_cat_dom"/>
</dbReference>
<feature type="region of interest" description="Disordered" evidence="11">
    <location>
        <begin position="514"/>
        <end position="582"/>
    </location>
</feature>
<dbReference type="CDD" id="cd01408">
    <property type="entry name" value="SIRT1"/>
    <property type="match status" value="1"/>
</dbReference>
<feature type="domain" description="Deacetylase sirtuin-type" evidence="12">
    <location>
        <begin position="214"/>
        <end position="475"/>
    </location>
</feature>
<proteinExistence type="inferred from homology"/>
<keyword evidence="7 10" id="KW-0862">Zinc</keyword>
<evidence type="ECO:0000256" key="11">
    <source>
        <dbReference type="SAM" id="MobiDB-lite"/>
    </source>
</evidence>
<dbReference type="SUPFAM" id="SSF52467">
    <property type="entry name" value="DHS-like NAD/FAD-binding domain"/>
    <property type="match status" value="1"/>
</dbReference>
<gene>
    <name evidence="13" type="ORF">X975_07395</name>
</gene>
<evidence type="ECO:0000256" key="4">
    <source>
        <dbReference type="ARBA" id="ARBA00012928"/>
    </source>
</evidence>